<dbReference type="InterPro" id="IPR021329">
    <property type="entry name" value="DUF2938"/>
</dbReference>
<feature type="transmembrane region" description="Helical" evidence="1">
    <location>
        <begin position="6"/>
        <end position="28"/>
    </location>
</feature>
<organism evidence="2 3">
    <name type="scientific">Swaminathania salitolerans</name>
    <dbReference type="NCBI Taxonomy" id="182838"/>
    <lineage>
        <taxon>Bacteria</taxon>
        <taxon>Pseudomonadati</taxon>
        <taxon>Pseudomonadota</taxon>
        <taxon>Alphaproteobacteria</taxon>
        <taxon>Acetobacterales</taxon>
        <taxon>Acetobacteraceae</taxon>
        <taxon>Swaminathania</taxon>
    </lineage>
</organism>
<evidence type="ECO:0000313" key="2">
    <source>
        <dbReference type="EMBL" id="GEL01474.1"/>
    </source>
</evidence>
<sequence length="169" mass="18475">MEANILIAGFVLCVGIVSTLVLDLWVVLLERYAGLPRTDWRQVGRWLRGLASGNLVLREDAPDREGAGDAVLGWCFHYGVGLAYAALLPAIWGRELIVYPQPLPYILIGFVLSTFAGLGILTPCMGGGFMGRFLPRKAPVYAYVLVAHIVFTLAQYATALGYALWFLSV</sequence>
<keyword evidence="1" id="KW-0472">Membrane</keyword>
<keyword evidence="1" id="KW-1133">Transmembrane helix</keyword>
<dbReference type="Pfam" id="PF11158">
    <property type="entry name" value="DUF2938"/>
    <property type="match status" value="1"/>
</dbReference>
<dbReference type="OrthoDB" id="9812539at2"/>
<protein>
    <submittedName>
        <fullName evidence="2">Permease</fullName>
    </submittedName>
</protein>
<feature type="transmembrane region" description="Helical" evidence="1">
    <location>
        <begin position="104"/>
        <end position="128"/>
    </location>
</feature>
<evidence type="ECO:0000313" key="3">
    <source>
        <dbReference type="Proteomes" id="UP000321405"/>
    </source>
</evidence>
<feature type="transmembrane region" description="Helical" evidence="1">
    <location>
        <begin position="71"/>
        <end position="92"/>
    </location>
</feature>
<evidence type="ECO:0000256" key="1">
    <source>
        <dbReference type="SAM" id="Phobius"/>
    </source>
</evidence>
<name>A0A511BP97_9PROT</name>
<comment type="caution">
    <text evidence="2">The sequence shown here is derived from an EMBL/GenBank/DDBJ whole genome shotgun (WGS) entry which is preliminary data.</text>
</comment>
<reference evidence="2 3" key="1">
    <citation type="submission" date="2019-07" db="EMBL/GenBank/DDBJ databases">
        <title>Whole genome shotgun sequence of Swaminathania salitolerans NBRC 104436.</title>
        <authorList>
            <person name="Hosoyama A."/>
            <person name="Uohara A."/>
            <person name="Ohji S."/>
            <person name="Ichikawa N."/>
        </authorList>
    </citation>
    <scope>NUCLEOTIDE SEQUENCE [LARGE SCALE GENOMIC DNA]</scope>
    <source>
        <strain evidence="2 3">NBRC 104436</strain>
    </source>
</reference>
<dbReference type="Proteomes" id="UP000321405">
    <property type="component" value="Unassembled WGS sequence"/>
</dbReference>
<accession>A0A511BP97</accession>
<dbReference type="AlphaFoldDB" id="A0A511BP97"/>
<feature type="transmembrane region" description="Helical" evidence="1">
    <location>
        <begin position="140"/>
        <end position="167"/>
    </location>
</feature>
<proteinExistence type="predicted"/>
<keyword evidence="3" id="KW-1185">Reference proteome</keyword>
<keyword evidence="1" id="KW-0812">Transmembrane</keyword>
<gene>
    <name evidence="2" type="ORF">SSA02_06370</name>
</gene>
<dbReference type="EMBL" id="BJVC01000001">
    <property type="protein sequence ID" value="GEL01474.1"/>
    <property type="molecule type" value="Genomic_DNA"/>
</dbReference>